<evidence type="ECO:0008006" key="3">
    <source>
        <dbReference type="Google" id="ProtNLM"/>
    </source>
</evidence>
<organism evidence="1 2">
    <name type="scientific">Pseudomonas putida</name>
    <name type="common">Arthrobacter siderocapsulatus</name>
    <dbReference type="NCBI Taxonomy" id="303"/>
    <lineage>
        <taxon>Bacteria</taxon>
        <taxon>Pseudomonadati</taxon>
        <taxon>Pseudomonadota</taxon>
        <taxon>Gammaproteobacteria</taxon>
        <taxon>Pseudomonadales</taxon>
        <taxon>Pseudomonadaceae</taxon>
        <taxon>Pseudomonas</taxon>
    </lineage>
</organism>
<dbReference type="AlphaFoldDB" id="A0A1Q9R5K1"/>
<proteinExistence type="predicted"/>
<accession>A0A1Q9R5K1</accession>
<dbReference type="Proteomes" id="UP000186736">
    <property type="component" value="Unassembled WGS sequence"/>
</dbReference>
<sequence>MVGYFIRLGDKTSCGGVVTGSDKLMTMMGIEHSREGDSVTCGVTGLTYQIEGGVSFVKSD</sequence>
<gene>
    <name evidence="1" type="ORF">PSEMO_25220</name>
</gene>
<dbReference type="EMBL" id="MKZO01000021">
    <property type="protein sequence ID" value="OLS62572.1"/>
    <property type="molecule type" value="Genomic_DNA"/>
</dbReference>
<name>A0A1Q9R5K1_PSEPU</name>
<comment type="caution">
    <text evidence="1">The sequence shown here is derived from an EMBL/GenBank/DDBJ whole genome shotgun (WGS) entry which is preliminary data.</text>
</comment>
<dbReference type="OrthoDB" id="9204728at2"/>
<protein>
    <recommendedName>
        <fullName evidence="3">PAAR domain-containing protein</fullName>
    </recommendedName>
</protein>
<evidence type="ECO:0000313" key="1">
    <source>
        <dbReference type="EMBL" id="OLS62572.1"/>
    </source>
</evidence>
<evidence type="ECO:0000313" key="2">
    <source>
        <dbReference type="Proteomes" id="UP000186736"/>
    </source>
</evidence>
<dbReference type="InterPro" id="IPR008727">
    <property type="entry name" value="PAAR_motif"/>
</dbReference>
<dbReference type="CDD" id="cd14744">
    <property type="entry name" value="PAAR_CT_2"/>
    <property type="match status" value="1"/>
</dbReference>
<dbReference type="Pfam" id="PF05488">
    <property type="entry name" value="PAAR_motif"/>
    <property type="match status" value="1"/>
</dbReference>
<dbReference type="RefSeq" id="WP_075803449.1">
    <property type="nucleotide sequence ID" value="NZ_MKZO01000021.1"/>
</dbReference>
<reference evidence="1 2" key="1">
    <citation type="submission" date="2016-10" db="EMBL/GenBank/DDBJ databases">
        <title>Genome Sequence of Pseudomonas putida GM4FR.</title>
        <authorList>
            <person name="Poehlein A."/>
            <person name="Wemheuer F."/>
            <person name="Hollensteiner J."/>
            <person name="Wemheuer B."/>
        </authorList>
    </citation>
    <scope>NUCLEOTIDE SEQUENCE [LARGE SCALE GENOMIC DNA]</scope>
    <source>
        <strain evidence="1 2">GM4FR</strain>
    </source>
</reference>